<feature type="domain" description="Flagellar assembly protein FliH/Type III secretion system HrpE" evidence="9">
    <location>
        <begin position="93"/>
        <end position="215"/>
    </location>
</feature>
<dbReference type="InterPro" id="IPR051472">
    <property type="entry name" value="T3SS_Stator/FliH"/>
</dbReference>
<evidence type="ECO:0000256" key="7">
    <source>
        <dbReference type="ARBA" id="ARBA00023225"/>
    </source>
</evidence>
<keyword evidence="5" id="KW-1005">Bacterial flagellum biogenesis</keyword>
<evidence type="ECO:0000256" key="4">
    <source>
        <dbReference type="ARBA" id="ARBA00022448"/>
    </source>
</evidence>
<dbReference type="GO" id="GO:0044781">
    <property type="term" value="P:bacterial-type flagellum organization"/>
    <property type="evidence" value="ECO:0007669"/>
    <property type="project" value="UniProtKB-KW"/>
</dbReference>
<accession>A0A1L1PJU7</accession>
<dbReference type="AlphaFoldDB" id="A0A1L1PJU7"/>
<evidence type="ECO:0000259" key="9">
    <source>
        <dbReference type="Pfam" id="PF02108"/>
    </source>
</evidence>
<keyword evidence="10" id="KW-0966">Cell projection</keyword>
<evidence type="ECO:0000256" key="8">
    <source>
        <dbReference type="SAM" id="MobiDB-lite"/>
    </source>
</evidence>
<feature type="region of interest" description="Disordered" evidence="8">
    <location>
        <begin position="33"/>
        <end position="56"/>
    </location>
</feature>
<dbReference type="InterPro" id="IPR018035">
    <property type="entry name" value="Flagellar_FliH/T3SS_HrpE"/>
</dbReference>
<evidence type="ECO:0000256" key="6">
    <source>
        <dbReference type="ARBA" id="ARBA00022927"/>
    </source>
</evidence>
<comment type="function">
    <text evidence="1">Needed for flagellar regrowth and assembly.</text>
</comment>
<dbReference type="RefSeq" id="WP_009519674.1">
    <property type="nucleotide sequence ID" value="NZ_CCAE010000068.1"/>
</dbReference>
<keyword evidence="4" id="KW-0813">Transport</keyword>
<keyword evidence="6" id="KW-0653">Protein transport</keyword>
<evidence type="ECO:0000256" key="1">
    <source>
        <dbReference type="ARBA" id="ARBA00003041"/>
    </source>
</evidence>
<dbReference type="Pfam" id="PF02108">
    <property type="entry name" value="FliH"/>
    <property type="match status" value="1"/>
</dbReference>
<evidence type="ECO:0000256" key="2">
    <source>
        <dbReference type="ARBA" id="ARBA00006602"/>
    </source>
</evidence>
<reference evidence="11" key="1">
    <citation type="submission" date="2014-11" db="EMBL/GenBank/DDBJ databases">
        <title>Draft genome sequence of Hydrogenophaga intermedia S1.</title>
        <authorList>
            <person name="Gan H.M."/>
            <person name="Chew T.H."/>
            <person name="Stolz A."/>
        </authorList>
    </citation>
    <scope>NUCLEOTIDE SEQUENCE [LARGE SCALE GENOMIC DNA]</scope>
    <source>
        <strain evidence="11">S1</strain>
    </source>
</reference>
<comment type="similarity">
    <text evidence="2">Belongs to the FliH family.</text>
</comment>
<evidence type="ECO:0000256" key="5">
    <source>
        <dbReference type="ARBA" id="ARBA00022795"/>
    </source>
</evidence>
<feature type="compositionally biased region" description="Low complexity" evidence="8">
    <location>
        <begin position="37"/>
        <end position="46"/>
    </location>
</feature>
<dbReference type="PANTHER" id="PTHR34982">
    <property type="entry name" value="YOP PROTEINS TRANSLOCATION PROTEIN L"/>
    <property type="match status" value="1"/>
</dbReference>
<protein>
    <recommendedName>
        <fullName evidence="3">Flagellar assembly protein FliH</fullName>
    </recommendedName>
</protein>
<evidence type="ECO:0000313" key="11">
    <source>
        <dbReference type="Proteomes" id="UP000028878"/>
    </source>
</evidence>
<keyword evidence="11" id="KW-1185">Reference proteome</keyword>
<dbReference type="GO" id="GO:0005829">
    <property type="term" value="C:cytosol"/>
    <property type="evidence" value="ECO:0007669"/>
    <property type="project" value="TreeGrafter"/>
</dbReference>
<gene>
    <name evidence="10" type="ORF">BN948_04620</name>
</gene>
<name>A0A1L1PJU7_HYDIT</name>
<dbReference type="PANTHER" id="PTHR34982:SF1">
    <property type="entry name" value="FLAGELLAR ASSEMBLY PROTEIN FLIH"/>
    <property type="match status" value="1"/>
</dbReference>
<evidence type="ECO:0000256" key="3">
    <source>
        <dbReference type="ARBA" id="ARBA00016507"/>
    </source>
</evidence>
<dbReference type="Proteomes" id="UP000028878">
    <property type="component" value="Unassembled WGS sequence"/>
</dbReference>
<organism evidence="10 11">
    <name type="scientific">Hydrogenophaga intermedia</name>
    <dbReference type="NCBI Taxonomy" id="65786"/>
    <lineage>
        <taxon>Bacteria</taxon>
        <taxon>Pseudomonadati</taxon>
        <taxon>Pseudomonadota</taxon>
        <taxon>Betaproteobacteria</taxon>
        <taxon>Burkholderiales</taxon>
        <taxon>Comamonadaceae</taxon>
        <taxon>Hydrogenophaga</taxon>
    </lineage>
</organism>
<dbReference type="EMBL" id="CCAE010000068">
    <property type="protein sequence ID" value="CDN90178.1"/>
    <property type="molecule type" value="Genomic_DNA"/>
</dbReference>
<sequence>MTQKPRNDPYSRFIPREEIDGVAAWQFAAVDGSDQRPALPTDAAPASAPPDERVAEAREQAYAEGFRHGHDAGAQSVRDAMEATMRRTAEETAVRMAQLLRTTREHLKNSEHEISRHILEIACDLARQVVRRELVQDPTQLQGVVSEAMSQLIDDGLPATIRMNPADLALMKGALLETLGEPAPELVADATITPGGCVLESSTNSVDATVEKRWLRAIGNLGLNEPFNPADAEV</sequence>
<proteinExistence type="inferred from homology"/>
<keyword evidence="7" id="KW-1006">Bacterial flagellum protein export</keyword>
<keyword evidence="10" id="KW-0282">Flagellum</keyword>
<evidence type="ECO:0000313" key="10">
    <source>
        <dbReference type="EMBL" id="CDN90178.1"/>
    </source>
</evidence>
<keyword evidence="10" id="KW-0969">Cilium</keyword>
<dbReference type="GO" id="GO:0015031">
    <property type="term" value="P:protein transport"/>
    <property type="evidence" value="ECO:0007669"/>
    <property type="project" value="UniProtKB-KW"/>
</dbReference>